<name>A0ACA9KJK2_9GLOM</name>
<keyword evidence="2" id="KW-1185">Reference proteome</keyword>
<comment type="caution">
    <text evidence="1">The sequence shown here is derived from an EMBL/GenBank/DDBJ whole genome shotgun (WGS) entry which is preliminary data.</text>
</comment>
<dbReference type="Proteomes" id="UP000789366">
    <property type="component" value="Unassembled WGS sequence"/>
</dbReference>
<sequence length="39" mass="4527">MSGELFQDTLFLESINNINYINYILTALMRPENDSLFVS</sequence>
<reference evidence="1" key="1">
    <citation type="submission" date="2021-06" db="EMBL/GenBank/DDBJ databases">
        <authorList>
            <person name="Kallberg Y."/>
            <person name="Tangrot J."/>
            <person name="Rosling A."/>
        </authorList>
    </citation>
    <scope>NUCLEOTIDE SEQUENCE</scope>
    <source>
        <strain evidence="1">28 12/20/2015</strain>
    </source>
</reference>
<organism evidence="1 2">
    <name type="scientific">Cetraspora pellucida</name>
    <dbReference type="NCBI Taxonomy" id="1433469"/>
    <lineage>
        <taxon>Eukaryota</taxon>
        <taxon>Fungi</taxon>
        <taxon>Fungi incertae sedis</taxon>
        <taxon>Mucoromycota</taxon>
        <taxon>Glomeromycotina</taxon>
        <taxon>Glomeromycetes</taxon>
        <taxon>Diversisporales</taxon>
        <taxon>Gigasporaceae</taxon>
        <taxon>Cetraspora</taxon>
    </lineage>
</organism>
<dbReference type="EMBL" id="CAJVPW010001144">
    <property type="protein sequence ID" value="CAG8476387.1"/>
    <property type="molecule type" value="Genomic_DNA"/>
</dbReference>
<accession>A0ACA9KJK2</accession>
<proteinExistence type="predicted"/>
<evidence type="ECO:0000313" key="2">
    <source>
        <dbReference type="Proteomes" id="UP000789366"/>
    </source>
</evidence>
<protein>
    <submittedName>
        <fullName evidence="1">3162_t:CDS:1</fullName>
    </submittedName>
</protein>
<evidence type="ECO:0000313" key="1">
    <source>
        <dbReference type="EMBL" id="CAG8476387.1"/>
    </source>
</evidence>
<gene>
    <name evidence="1" type="ORF">SPELUC_LOCUS1927</name>
</gene>